<keyword evidence="3 6" id="KW-0732">Signal</keyword>
<dbReference type="SUPFAM" id="SSF48726">
    <property type="entry name" value="Immunoglobulin"/>
    <property type="match status" value="1"/>
</dbReference>
<keyword evidence="5" id="KW-1133">Transmembrane helix</keyword>
<dbReference type="NCBIfam" id="TIGR01167">
    <property type="entry name" value="LPXTG_anchor"/>
    <property type="match status" value="1"/>
</dbReference>
<name>A0A498CMJ9_9FIRM</name>
<protein>
    <submittedName>
        <fullName evidence="8">Immunoglobulin domain-containing protein</fullName>
    </submittedName>
</protein>
<dbReference type="InterPro" id="IPR036179">
    <property type="entry name" value="Ig-like_dom_sf"/>
</dbReference>
<dbReference type="CDD" id="cd00096">
    <property type="entry name" value="Ig"/>
    <property type="match status" value="1"/>
</dbReference>
<evidence type="ECO:0000313" key="8">
    <source>
        <dbReference type="EMBL" id="RLL08397.1"/>
    </source>
</evidence>
<keyword evidence="5" id="KW-0812">Transmembrane</keyword>
<dbReference type="SMART" id="SM00409">
    <property type="entry name" value="IG"/>
    <property type="match status" value="1"/>
</dbReference>
<evidence type="ECO:0000256" key="5">
    <source>
        <dbReference type="SAM" id="Phobius"/>
    </source>
</evidence>
<comment type="caution">
    <text evidence="8">The sequence shown here is derived from an EMBL/GenBank/DDBJ whole genome shotgun (WGS) entry which is preliminary data.</text>
</comment>
<feature type="transmembrane region" description="Helical" evidence="5">
    <location>
        <begin position="209"/>
        <end position="230"/>
    </location>
</feature>
<evidence type="ECO:0000256" key="4">
    <source>
        <dbReference type="ARBA" id="ARBA00023088"/>
    </source>
</evidence>
<proteinExistence type="predicted"/>
<keyword evidence="4" id="KW-0572">Peptidoglycan-anchor</keyword>
<dbReference type="InterPro" id="IPR019931">
    <property type="entry name" value="LPXTG_anchor"/>
</dbReference>
<dbReference type="PROSITE" id="PS50847">
    <property type="entry name" value="GRAM_POS_ANCHORING"/>
    <property type="match status" value="1"/>
</dbReference>
<reference evidence="8 9" key="1">
    <citation type="submission" date="2018-10" db="EMBL/GenBank/DDBJ databases">
        <title>Anaerotruncus faecis sp. nov., isolated from human feces.</title>
        <authorList>
            <person name="Wang Y.-J."/>
        </authorList>
    </citation>
    <scope>NUCLEOTIDE SEQUENCE [LARGE SCALE GENOMIC DNA]</scope>
    <source>
        <strain evidence="8 9">22A2-44</strain>
    </source>
</reference>
<gene>
    <name evidence="8" type="ORF">D4A47_12200</name>
</gene>
<dbReference type="Pfam" id="PF07679">
    <property type="entry name" value="I-set"/>
    <property type="match status" value="1"/>
</dbReference>
<dbReference type="Gene3D" id="2.60.40.10">
    <property type="entry name" value="Immunoglobulins"/>
    <property type="match status" value="1"/>
</dbReference>
<dbReference type="RefSeq" id="WP_121587474.1">
    <property type="nucleotide sequence ID" value="NZ_RCHT01000033.1"/>
</dbReference>
<keyword evidence="5" id="KW-0472">Membrane</keyword>
<keyword evidence="1" id="KW-0134">Cell wall</keyword>
<evidence type="ECO:0000313" key="9">
    <source>
        <dbReference type="Proteomes" id="UP000276301"/>
    </source>
</evidence>
<dbReference type="InterPro" id="IPR013783">
    <property type="entry name" value="Ig-like_fold"/>
</dbReference>
<dbReference type="InterPro" id="IPR013098">
    <property type="entry name" value="Ig_I-set"/>
</dbReference>
<evidence type="ECO:0000256" key="2">
    <source>
        <dbReference type="ARBA" id="ARBA00022525"/>
    </source>
</evidence>
<accession>A0A498CMJ9</accession>
<dbReference type="AlphaFoldDB" id="A0A498CMJ9"/>
<sequence>MKGLGRGAALLAAAALALTVSLTALAAGKIGGEETDRDLSDIVSVSEEVDTATLERPSASTQFKVMTLPGPEVWGADVSVYVGETAELTVSAKDGVLPYHFAWYKVLDADTLSEVLFEGENYAGNVYTIPNAQKSDAGVYRIVLTDKYGSSAECDVALAVLSKSPGGGGGDGGSDEGPDIHIVAPADPTIIRDLPVPLMKLPNTGDGSAPALALALLGLSAAAIAATVSIRRKPD</sequence>
<feature type="signal peptide" evidence="6">
    <location>
        <begin position="1"/>
        <end position="26"/>
    </location>
</feature>
<keyword evidence="9" id="KW-1185">Reference proteome</keyword>
<feature type="domain" description="Gram-positive cocci surface proteins LPxTG" evidence="7">
    <location>
        <begin position="201"/>
        <end position="235"/>
    </location>
</feature>
<evidence type="ECO:0000256" key="6">
    <source>
        <dbReference type="SAM" id="SignalP"/>
    </source>
</evidence>
<evidence type="ECO:0000256" key="3">
    <source>
        <dbReference type="ARBA" id="ARBA00022729"/>
    </source>
</evidence>
<evidence type="ECO:0000259" key="7">
    <source>
        <dbReference type="PROSITE" id="PS50847"/>
    </source>
</evidence>
<evidence type="ECO:0000256" key="1">
    <source>
        <dbReference type="ARBA" id="ARBA00022512"/>
    </source>
</evidence>
<keyword evidence="2" id="KW-0964">Secreted</keyword>
<dbReference type="EMBL" id="RCHT01000033">
    <property type="protein sequence ID" value="RLL08397.1"/>
    <property type="molecule type" value="Genomic_DNA"/>
</dbReference>
<dbReference type="Proteomes" id="UP000276301">
    <property type="component" value="Unassembled WGS sequence"/>
</dbReference>
<organism evidence="8 9">
    <name type="scientific">Anaerotruncus massiliensis</name>
    <name type="common">ex Liu et al. 2021</name>
    <dbReference type="NCBI Taxonomy" id="2321404"/>
    <lineage>
        <taxon>Bacteria</taxon>
        <taxon>Bacillati</taxon>
        <taxon>Bacillota</taxon>
        <taxon>Clostridia</taxon>
        <taxon>Eubacteriales</taxon>
        <taxon>Oscillospiraceae</taxon>
        <taxon>Anaerotruncus</taxon>
    </lineage>
</organism>
<feature type="chain" id="PRO_5019856601" evidence="6">
    <location>
        <begin position="27"/>
        <end position="235"/>
    </location>
</feature>
<dbReference type="InterPro" id="IPR003599">
    <property type="entry name" value="Ig_sub"/>
</dbReference>